<dbReference type="Proteomes" id="UP000629468">
    <property type="component" value="Unassembled WGS sequence"/>
</dbReference>
<evidence type="ECO:0000256" key="1">
    <source>
        <dbReference type="SAM" id="Coils"/>
    </source>
</evidence>
<reference evidence="3 4" key="1">
    <citation type="journal article" name="Sci. Rep.">
        <title>Telomere-to-telomere assembled and centromere annotated genomes of the two main subspecies of the button mushroom Agaricus bisporus reveal especially polymorphic chromosome ends.</title>
        <authorList>
            <person name="Sonnenberg A.S.M."/>
            <person name="Sedaghat-Telgerd N."/>
            <person name="Lavrijssen B."/>
            <person name="Ohm R.A."/>
            <person name="Hendrickx P.M."/>
            <person name="Scholtmeijer K."/>
            <person name="Baars J.J.P."/>
            <person name="van Peer A."/>
        </authorList>
    </citation>
    <scope>NUCLEOTIDE SEQUENCE [LARGE SCALE GENOMIC DNA]</scope>
    <source>
        <strain evidence="3 4">H119_p4</strain>
    </source>
</reference>
<accession>A0A8H7C6Y8</accession>
<feature type="coiled-coil region" evidence="1">
    <location>
        <begin position="24"/>
        <end position="91"/>
    </location>
</feature>
<evidence type="ECO:0000313" key="4">
    <source>
        <dbReference type="Proteomes" id="UP000629468"/>
    </source>
</evidence>
<organism evidence="3 4">
    <name type="scientific">Agaricus bisporus var. burnettii</name>
    <dbReference type="NCBI Taxonomy" id="192524"/>
    <lineage>
        <taxon>Eukaryota</taxon>
        <taxon>Fungi</taxon>
        <taxon>Dikarya</taxon>
        <taxon>Basidiomycota</taxon>
        <taxon>Agaricomycotina</taxon>
        <taxon>Agaricomycetes</taxon>
        <taxon>Agaricomycetidae</taxon>
        <taxon>Agaricales</taxon>
        <taxon>Agaricineae</taxon>
        <taxon>Agaricaceae</taxon>
        <taxon>Agaricus</taxon>
    </lineage>
</organism>
<name>A0A8H7C6Y8_AGABI</name>
<proteinExistence type="predicted"/>
<dbReference type="AlphaFoldDB" id="A0A8H7C6Y8"/>
<feature type="compositionally biased region" description="Basic and acidic residues" evidence="2">
    <location>
        <begin position="353"/>
        <end position="368"/>
    </location>
</feature>
<keyword evidence="1" id="KW-0175">Coiled coil</keyword>
<sequence length="368" mass="42031">MALPDTADDIMTAKELANLLGRELVQAKGRILGLEKQLQDKNRALKQLQAKQPDKRAPRIPDNVAELRKEIDRYKETEAKLQNKVKGLKGQVAQMVDKVGSTFSYLQAIRWRILGLSKSELARTQKDRKREELIKTMEGKEKSTGKWDDILSTMTALPFCSARPEHRTLAPVAKVGVQLCQYLRSDPRTREHADAILFMPGQMTWCPSARGHHHALAFAPTHVFNTQSRRWEKKIVMEQLFGRTLELFFQEKTDVIYAGTYKCLRLKSSKIDSWPGSEIEGLLPYNMAGIALSDDFTNAPCSSVHKSTISKLYHDRVLPLECMGLQCVGFKQEFYESLVARHHSNLPAKRRRQSENVIERSADKKTRR</sequence>
<dbReference type="EMBL" id="JABXXO010000012">
    <property type="protein sequence ID" value="KAF7762664.1"/>
    <property type="molecule type" value="Genomic_DNA"/>
</dbReference>
<gene>
    <name evidence="3" type="ORF">Agabi119p4_9257</name>
</gene>
<comment type="caution">
    <text evidence="3">The sequence shown here is derived from an EMBL/GenBank/DDBJ whole genome shotgun (WGS) entry which is preliminary data.</text>
</comment>
<evidence type="ECO:0000313" key="3">
    <source>
        <dbReference type="EMBL" id="KAF7762664.1"/>
    </source>
</evidence>
<evidence type="ECO:0000256" key="2">
    <source>
        <dbReference type="SAM" id="MobiDB-lite"/>
    </source>
</evidence>
<feature type="region of interest" description="Disordered" evidence="2">
    <location>
        <begin position="346"/>
        <end position="368"/>
    </location>
</feature>
<protein>
    <submittedName>
        <fullName evidence="3">Uncharacterized protein</fullName>
    </submittedName>
</protein>